<dbReference type="Pfam" id="PF16953">
    <property type="entry name" value="PRORP"/>
    <property type="match status" value="1"/>
</dbReference>
<feature type="domain" description="PRORP" evidence="16">
    <location>
        <begin position="268"/>
        <end position="373"/>
    </location>
</feature>
<evidence type="ECO:0000256" key="8">
    <source>
        <dbReference type="ARBA" id="ARBA00022723"/>
    </source>
</evidence>
<dbReference type="InterPro" id="IPR031595">
    <property type="entry name" value="PRORP_C"/>
</dbReference>
<evidence type="ECO:0000259" key="17">
    <source>
        <dbReference type="Pfam" id="PF17177"/>
    </source>
</evidence>
<feature type="non-terminal residue" evidence="18">
    <location>
        <position position="374"/>
    </location>
</feature>
<sequence>MEGHADAPSAKRQKVDKRVNKKDKKAIKQLSPAAQLVKRQIETCASSNDFKGAYDIFVHAKAEDTKLLPSSYNVLLHLCKETAIAKVSKDASAEPTPQAESADSSAPAELDMIACSSDLLQHMKDKGVTRVEATYSELARIASTCGKPTRALELVAEMKAENIEPRLRSYSPAIQGFCNLGQVDAAFELAETVRGAGLVLTENEYRSLLGASAAAGRQPQVAEVLERMRRELPQIGEETASVLKAYFTSPLASTANGNKEYSVSRCTVNEEGTCSVSGAKLLAVDLTSEEREKLAAGIAKLACEREKHDHFEYFKRFLKEQGPYTLLIDGANVGMYGQNFENSGFNFKQVESLMAYLRVAMAEGVGYPMLVLHQ</sequence>
<evidence type="ECO:0000256" key="15">
    <source>
        <dbReference type="SAM" id="MobiDB-lite"/>
    </source>
</evidence>
<proteinExistence type="inferred from homology"/>
<dbReference type="PANTHER" id="PTHR13547:SF1">
    <property type="entry name" value="MITOCHONDRIAL RIBONUCLEASE P CATALYTIC SUBUNIT"/>
    <property type="match status" value="1"/>
</dbReference>
<evidence type="ECO:0000256" key="12">
    <source>
        <dbReference type="ARBA" id="ARBA00022842"/>
    </source>
</evidence>
<dbReference type="EC" id="3.1.26.5" evidence="5"/>
<evidence type="ECO:0000256" key="1">
    <source>
        <dbReference type="ARBA" id="ARBA00000928"/>
    </source>
</evidence>
<evidence type="ECO:0000313" key="18">
    <source>
        <dbReference type="EMBL" id="KAK3264862.1"/>
    </source>
</evidence>
<evidence type="ECO:0000256" key="11">
    <source>
        <dbReference type="ARBA" id="ARBA00022833"/>
    </source>
</evidence>
<gene>
    <name evidence="18" type="ORF">CYMTET_26421</name>
</gene>
<dbReference type="PANTHER" id="PTHR13547">
    <property type="match status" value="1"/>
</dbReference>
<dbReference type="Pfam" id="PF17177">
    <property type="entry name" value="PPR_long"/>
    <property type="match status" value="1"/>
</dbReference>
<dbReference type="AlphaFoldDB" id="A0AAE0FRR8"/>
<keyword evidence="14" id="KW-0496">Mitochondrion</keyword>
<comment type="cofactor">
    <cofactor evidence="2">
        <name>Mg(2+)</name>
        <dbReference type="ChEBI" id="CHEBI:18420"/>
    </cofactor>
</comment>
<evidence type="ECO:0000256" key="3">
    <source>
        <dbReference type="ARBA" id="ARBA00004173"/>
    </source>
</evidence>
<evidence type="ECO:0000256" key="14">
    <source>
        <dbReference type="ARBA" id="ARBA00023128"/>
    </source>
</evidence>
<keyword evidence="7" id="KW-0540">Nuclease</keyword>
<keyword evidence="11" id="KW-0862">Zinc</keyword>
<evidence type="ECO:0000256" key="9">
    <source>
        <dbReference type="ARBA" id="ARBA00022737"/>
    </source>
</evidence>
<keyword evidence="6" id="KW-0819">tRNA processing</keyword>
<dbReference type="GO" id="GO:0046872">
    <property type="term" value="F:metal ion binding"/>
    <property type="evidence" value="ECO:0007669"/>
    <property type="project" value="UniProtKB-KW"/>
</dbReference>
<reference evidence="18 19" key="1">
    <citation type="journal article" date="2015" name="Genome Biol. Evol.">
        <title>Comparative Genomics of a Bacterivorous Green Alga Reveals Evolutionary Causalities and Consequences of Phago-Mixotrophic Mode of Nutrition.</title>
        <authorList>
            <person name="Burns J.A."/>
            <person name="Paasch A."/>
            <person name="Narechania A."/>
            <person name="Kim E."/>
        </authorList>
    </citation>
    <scope>NUCLEOTIDE SEQUENCE [LARGE SCALE GENOMIC DNA]</scope>
    <source>
        <strain evidence="18 19">PLY_AMNH</strain>
    </source>
</reference>
<evidence type="ECO:0000256" key="7">
    <source>
        <dbReference type="ARBA" id="ARBA00022722"/>
    </source>
</evidence>
<evidence type="ECO:0000256" key="5">
    <source>
        <dbReference type="ARBA" id="ARBA00012179"/>
    </source>
</evidence>
<organism evidence="18 19">
    <name type="scientific">Cymbomonas tetramitiformis</name>
    <dbReference type="NCBI Taxonomy" id="36881"/>
    <lineage>
        <taxon>Eukaryota</taxon>
        <taxon>Viridiplantae</taxon>
        <taxon>Chlorophyta</taxon>
        <taxon>Pyramimonadophyceae</taxon>
        <taxon>Pyramimonadales</taxon>
        <taxon>Pyramimonadaceae</taxon>
        <taxon>Cymbomonas</taxon>
    </lineage>
</organism>
<feature type="domain" description="PROP1-like PPR" evidence="17">
    <location>
        <begin position="29"/>
        <end position="252"/>
    </location>
</feature>
<comment type="similarity">
    <text evidence="4">Belongs to the PPR family. P subfamily.</text>
</comment>
<feature type="compositionally biased region" description="Basic residues" evidence="15">
    <location>
        <begin position="11"/>
        <end position="26"/>
    </location>
</feature>
<name>A0AAE0FRR8_9CHLO</name>
<comment type="catalytic activity">
    <reaction evidence="1">
        <text>Endonucleolytic cleavage of RNA, removing 5'-extranucleotides from tRNA precursor.</text>
        <dbReference type="EC" id="3.1.26.5"/>
    </reaction>
</comment>
<evidence type="ECO:0000256" key="4">
    <source>
        <dbReference type="ARBA" id="ARBA00007626"/>
    </source>
</evidence>
<keyword evidence="13" id="KW-0809">Transit peptide</keyword>
<keyword evidence="19" id="KW-1185">Reference proteome</keyword>
<dbReference type="EMBL" id="LGRX02014316">
    <property type="protein sequence ID" value="KAK3264862.1"/>
    <property type="molecule type" value="Genomic_DNA"/>
</dbReference>
<dbReference type="InterPro" id="IPR011990">
    <property type="entry name" value="TPR-like_helical_dom_sf"/>
</dbReference>
<dbReference type="GO" id="GO:0005739">
    <property type="term" value="C:mitochondrion"/>
    <property type="evidence" value="ECO:0007669"/>
    <property type="project" value="UniProtKB-SubCell"/>
</dbReference>
<keyword evidence="9" id="KW-0677">Repeat</keyword>
<keyword evidence="8" id="KW-0479">Metal-binding</keyword>
<dbReference type="Gene3D" id="1.25.40.10">
    <property type="entry name" value="Tetratricopeptide repeat domain"/>
    <property type="match status" value="1"/>
</dbReference>
<evidence type="ECO:0000256" key="10">
    <source>
        <dbReference type="ARBA" id="ARBA00022801"/>
    </source>
</evidence>
<comment type="subcellular location">
    <subcellularLocation>
        <location evidence="3">Mitochondrion</location>
    </subcellularLocation>
</comment>
<evidence type="ECO:0000259" key="16">
    <source>
        <dbReference type="Pfam" id="PF16953"/>
    </source>
</evidence>
<accession>A0AAE0FRR8</accession>
<keyword evidence="12" id="KW-0460">Magnesium</keyword>
<evidence type="ECO:0000256" key="2">
    <source>
        <dbReference type="ARBA" id="ARBA00001946"/>
    </source>
</evidence>
<dbReference type="InterPro" id="IPR033443">
    <property type="entry name" value="PROP1-like_PPR_dom"/>
</dbReference>
<keyword evidence="10" id="KW-0378">Hydrolase</keyword>
<dbReference type="GO" id="GO:0001682">
    <property type="term" value="P:tRNA 5'-leader removal"/>
    <property type="evidence" value="ECO:0007669"/>
    <property type="project" value="TreeGrafter"/>
</dbReference>
<dbReference type="GO" id="GO:0004526">
    <property type="term" value="F:ribonuclease P activity"/>
    <property type="evidence" value="ECO:0007669"/>
    <property type="project" value="UniProtKB-EC"/>
</dbReference>
<evidence type="ECO:0000256" key="6">
    <source>
        <dbReference type="ARBA" id="ARBA00022694"/>
    </source>
</evidence>
<evidence type="ECO:0000256" key="13">
    <source>
        <dbReference type="ARBA" id="ARBA00022946"/>
    </source>
</evidence>
<dbReference type="Gene3D" id="3.40.50.11980">
    <property type="match status" value="1"/>
</dbReference>
<evidence type="ECO:0000313" key="19">
    <source>
        <dbReference type="Proteomes" id="UP001190700"/>
    </source>
</evidence>
<dbReference type="Proteomes" id="UP001190700">
    <property type="component" value="Unassembled WGS sequence"/>
</dbReference>
<feature type="region of interest" description="Disordered" evidence="15">
    <location>
        <begin position="1"/>
        <end position="26"/>
    </location>
</feature>
<protein>
    <recommendedName>
        <fullName evidence="5">ribonuclease P</fullName>
        <ecNumber evidence="5">3.1.26.5</ecNumber>
    </recommendedName>
</protein>
<comment type="caution">
    <text evidence="18">The sequence shown here is derived from an EMBL/GenBank/DDBJ whole genome shotgun (WGS) entry which is preliminary data.</text>
</comment>